<name>A0A4Y7PQI1_9AGAM</name>
<evidence type="ECO:0000256" key="7">
    <source>
        <dbReference type="ARBA" id="ARBA00023004"/>
    </source>
</evidence>
<dbReference type="PRINTS" id="PR00385">
    <property type="entry name" value="P450"/>
</dbReference>
<reference evidence="12 13" key="1">
    <citation type="submission" date="2018-06" db="EMBL/GenBank/DDBJ databases">
        <title>A transcriptomic atlas of mushroom development highlights an independent origin of complex multicellularity.</title>
        <authorList>
            <consortium name="DOE Joint Genome Institute"/>
            <person name="Krizsan K."/>
            <person name="Almasi E."/>
            <person name="Merenyi Z."/>
            <person name="Sahu N."/>
            <person name="Viragh M."/>
            <person name="Koszo T."/>
            <person name="Mondo S."/>
            <person name="Kiss B."/>
            <person name="Balint B."/>
            <person name="Kues U."/>
            <person name="Barry K."/>
            <person name="Hegedus J.C."/>
            <person name="Henrissat B."/>
            <person name="Johnson J."/>
            <person name="Lipzen A."/>
            <person name="Ohm R."/>
            <person name="Nagy I."/>
            <person name="Pangilinan J."/>
            <person name="Yan J."/>
            <person name="Xiong Y."/>
            <person name="Grigoriev I.V."/>
            <person name="Hibbett D.S."/>
            <person name="Nagy L.G."/>
        </authorList>
    </citation>
    <scope>NUCLEOTIDE SEQUENCE [LARGE SCALE GENOMIC DNA]</scope>
    <source>
        <strain evidence="12 13">SZMC22713</strain>
    </source>
</reference>
<protein>
    <submittedName>
        <fullName evidence="12">Cytochrome P450</fullName>
    </submittedName>
</protein>
<evidence type="ECO:0000256" key="10">
    <source>
        <dbReference type="RuleBase" id="RU000461"/>
    </source>
</evidence>
<dbReference type="InterPro" id="IPR036396">
    <property type="entry name" value="Cyt_P450_sf"/>
</dbReference>
<keyword evidence="11" id="KW-0472">Membrane</keyword>
<evidence type="ECO:0000256" key="5">
    <source>
        <dbReference type="ARBA" id="ARBA00022723"/>
    </source>
</evidence>
<proteinExistence type="inferred from homology"/>
<keyword evidence="4 9" id="KW-0349">Heme</keyword>
<dbReference type="GO" id="GO:0004497">
    <property type="term" value="F:monooxygenase activity"/>
    <property type="evidence" value="ECO:0007669"/>
    <property type="project" value="UniProtKB-KW"/>
</dbReference>
<dbReference type="GO" id="GO:0016705">
    <property type="term" value="F:oxidoreductase activity, acting on paired donors, with incorporation or reduction of molecular oxygen"/>
    <property type="evidence" value="ECO:0007669"/>
    <property type="project" value="InterPro"/>
</dbReference>
<evidence type="ECO:0000256" key="1">
    <source>
        <dbReference type="ARBA" id="ARBA00001971"/>
    </source>
</evidence>
<keyword evidence="11" id="KW-0812">Transmembrane</keyword>
<dbReference type="PROSITE" id="PS00086">
    <property type="entry name" value="CYTOCHROME_P450"/>
    <property type="match status" value="1"/>
</dbReference>
<evidence type="ECO:0000256" key="8">
    <source>
        <dbReference type="ARBA" id="ARBA00023033"/>
    </source>
</evidence>
<dbReference type="Gene3D" id="1.10.630.10">
    <property type="entry name" value="Cytochrome P450"/>
    <property type="match status" value="1"/>
</dbReference>
<feature type="transmembrane region" description="Helical" evidence="11">
    <location>
        <begin position="17"/>
        <end position="37"/>
    </location>
</feature>
<evidence type="ECO:0000313" key="12">
    <source>
        <dbReference type="EMBL" id="TDL16819.1"/>
    </source>
</evidence>
<comment type="cofactor">
    <cofactor evidence="1 9">
        <name>heme</name>
        <dbReference type="ChEBI" id="CHEBI:30413"/>
    </cofactor>
</comment>
<organism evidence="12 13">
    <name type="scientific">Rickenella mellea</name>
    <dbReference type="NCBI Taxonomy" id="50990"/>
    <lineage>
        <taxon>Eukaryota</taxon>
        <taxon>Fungi</taxon>
        <taxon>Dikarya</taxon>
        <taxon>Basidiomycota</taxon>
        <taxon>Agaricomycotina</taxon>
        <taxon>Agaricomycetes</taxon>
        <taxon>Hymenochaetales</taxon>
        <taxon>Rickenellaceae</taxon>
        <taxon>Rickenella</taxon>
    </lineage>
</organism>
<keyword evidence="7 9" id="KW-0408">Iron</keyword>
<sequence length="530" mass="59865">MAVIHDFLQLDRPLSTWPTYAVLPLAFFLFLVLRYIITQEKFRGVPEPPLPSWIWGHSEKVHNTTAGDHFGQWFNKYGPTIRIKAPLWAGKLLVTADPAAIHHILTTKCYNYTKSTYTRPFVERIIGRGLIWAEGDMHRLQRKQVVPAFSPEVVNRMEPVVTEVSLKSAAKIGSMVDHGENIIDMHEMMGKTTLDIFGLVALNHDFNCLEGGGAEIRQKVKKQANDFIKPSGFLAVAALRAFPPIAHLPIKAIQEHGSIREAVTPLALELIQRGKNDDQVSQNKGNDFMSTMLRNGEMSDQRLIDNVVTFIVAGYDSTSGSITWGLYSLARNQRVQDRLRQELLALGREPTVKDLNTMEQLPYFDAVCKETLRMYPVTDPERVAHEDDVIPLRFPIVTPEGEQISAIPIKKGDTIVMPIICSNRLNAVWGDGDTWRPERWLGELPPKDQLVQGWANLLTFSEGPRNCIGFRLAILELKIIIATLIRRFVFTLPSDDFEVQGRYFATLLPIVKGQESKGAYMPLKVTPYEE</sequence>
<keyword evidence="6 10" id="KW-0560">Oxidoreductase</keyword>
<evidence type="ECO:0000256" key="11">
    <source>
        <dbReference type="SAM" id="Phobius"/>
    </source>
</evidence>
<dbReference type="InterPro" id="IPR002401">
    <property type="entry name" value="Cyt_P450_E_grp-I"/>
</dbReference>
<dbReference type="SUPFAM" id="SSF48264">
    <property type="entry name" value="Cytochrome P450"/>
    <property type="match status" value="1"/>
</dbReference>
<evidence type="ECO:0000256" key="2">
    <source>
        <dbReference type="ARBA" id="ARBA00005179"/>
    </source>
</evidence>
<dbReference type="EMBL" id="ML170234">
    <property type="protein sequence ID" value="TDL16819.1"/>
    <property type="molecule type" value="Genomic_DNA"/>
</dbReference>
<evidence type="ECO:0000313" key="13">
    <source>
        <dbReference type="Proteomes" id="UP000294933"/>
    </source>
</evidence>
<keyword evidence="13" id="KW-1185">Reference proteome</keyword>
<evidence type="ECO:0000256" key="9">
    <source>
        <dbReference type="PIRSR" id="PIRSR602401-1"/>
    </source>
</evidence>
<dbReference type="VEuPathDB" id="FungiDB:BD410DRAFT_794916"/>
<dbReference type="PANTHER" id="PTHR24305">
    <property type="entry name" value="CYTOCHROME P450"/>
    <property type="match status" value="1"/>
</dbReference>
<keyword evidence="8 10" id="KW-0503">Monooxygenase</keyword>
<evidence type="ECO:0000256" key="4">
    <source>
        <dbReference type="ARBA" id="ARBA00022617"/>
    </source>
</evidence>
<keyword evidence="11" id="KW-1133">Transmembrane helix</keyword>
<gene>
    <name evidence="12" type="ORF">BD410DRAFT_794916</name>
</gene>
<accession>A0A4Y7PQI1</accession>
<dbReference type="GO" id="GO:0020037">
    <property type="term" value="F:heme binding"/>
    <property type="evidence" value="ECO:0007669"/>
    <property type="project" value="InterPro"/>
</dbReference>
<dbReference type="PANTHER" id="PTHR24305:SF166">
    <property type="entry name" value="CYTOCHROME P450 12A4, MITOCHONDRIAL-RELATED"/>
    <property type="match status" value="1"/>
</dbReference>
<dbReference type="STRING" id="50990.A0A4Y7PQI1"/>
<comment type="similarity">
    <text evidence="3 10">Belongs to the cytochrome P450 family.</text>
</comment>
<dbReference type="PRINTS" id="PR00463">
    <property type="entry name" value="EP450I"/>
</dbReference>
<keyword evidence="5 9" id="KW-0479">Metal-binding</keyword>
<dbReference type="GO" id="GO:0005506">
    <property type="term" value="F:iron ion binding"/>
    <property type="evidence" value="ECO:0007669"/>
    <property type="project" value="InterPro"/>
</dbReference>
<dbReference type="Pfam" id="PF00067">
    <property type="entry name" value="p450"/>
    <property type="match status" value="1"/>
</dbReference>
<dbReference type="OrthoDB" id="1470350at2759"/>
<dbReference type="Proteomes" id="UP000294933">
    <property type="component" value="Unassembled WGS sequence"/>
</dbReference>
<dbReference type="AlphaFoldDB" id="A0A4Y7PQI1"/>
<dbReference type="InterPro" id="IPR017972">
    <property type="entry name" value="Cyt_P450_CS"/>
</dbReference>
<evidence type="ECO:0000256" key="6">
    <source>
        <dbReference type="ARBA" id="ARBA00023002"/>
    </source>
</evidence>
<feature type="binding site" description="axial binding residue" evidence="9">
    <location>
        <position position="467"/>
    </location>
    <ligand>
        <name>heme</name>
        <dbReference type="ChEBI" id="CHEBI:30413"/>
    </ligand>
    <ligandPart>
        <name>Fe</name>
        <dbReference type="ChEBI" id="CHEBI:18248"/>
    </ligandPart>
</feature>
<evidence type="ECO:0000256" key="3">
    <source>
        <dbReference type="ARBA" id="ARBA00010617"/>
    </source>
</evidence>
<dbReference type="InterPro" id="IPR001128">
    <property type="entry name" value="Cyt_P450"/>
</dbReference>
<comment type="pathway">
    <text evidence="2">Secondary metabolite biosynthesis.</text>
</comment>
<dbReference type="InterPro" id="IPR050121">
    <property type="entry name" value="Cytochrome_P450_monoxygenase"/>
</dbReference>